<keyword evidence="1" id="KW-1133">Transmembrane helix</keyword>
<dbReference type="Proteomes" id="UP000023152">
    <property type="component" value="Unassembled WGS sequence"/>
</dbReference>
<evidence type="ECO:0000256" key="1">
    <source>
        <dbReference type="SAM" id="Phobius"/>
    </source>
</evidence>
<comment type="caution">
    <text evidence="2">The sequence shown here is derived from an EMBL/GenBank/DDBJ whole genome shotgun (WGS) entry which is preliminary data.</text>
</comment>
<evidence type="ECO:0000313" key="3">
    <source>
        <dbReference type="Proteomes" id="UP000023152"/>
    </source>
</evidence>
<organism evidence="2 3">
    <name type="scientific">Reticulomyxa filosa</name>
    <dbReference type="NCBI Taxonomy" id="46433"/>
    <lineage>
        <taxon>Eukaryota</taxon>
        <taxon>Sar</taxon>
        <taxon>Rhizaria</taxon>
        <taxon>Retaria</taxon>
        <taxon>Foraminifera</taxon>
        <taxon>Monothalamids</taxon>
        <taxon>Reticulomyxidae</taxon>
        <taxon>Reticulomyxa</taxon>
    </lineage>
</organism>
<gene>
    <name evidence="2" type="ORF">RFI_21234</name>
</gene>
<dbReference type="EMBL" id="ASPP01018551">
    <property type="protein sequence ID" value="ETO16123.1"/>
    <property type="molecule type" value="Genomic_DNA"/>
</dbReference>
<keyword evidence="3" id="KW-1185">Reference proteome</keyword>
<reference evidence="2 3" key="1">
    <citation type="journal article" date="2013" name="Curr. Biol.">
        <title>The Genome of the Foraminiferan Reticulomyxa filosa.</title>
        <authorList>
            <person name="Glockner G."/>
            <person name="Hulsmann N."/>
            <person name="Schleicher M."/>
            <person name="Noegel A.A."/>
            <person name="Eichinger L."/>
            <person name="Gallinger C."/>
            <person name="Pawlowski J."/>
            <person name="Sierra R."/>
            <person name="Euteneuer U."/>
            <person name="Pillet L."/>
            <person name="Moustafa A."/>
            <person name="Platzer M."/>
            <person name="Groth M."/>
            <person name="Szafranski K."/>
            <person name="Schliwa M."/>
        </authorList>
    </citation>
    <scope>NUCLEOTIDE SEQUENCE [LARGE SCALE GENOMIC DNA]</scope>
</reference>
<keyword evidence="1" id="KW-0812">Transmembrane</keyword>
<dbReference type="AlphaFoldDB" id="X6MQ39"/>
<accession>X6MQ39</accession>
<protein>
    <recommendedName>
        <fullName evidence="4">Transmembrane protein</fullName>
    </recommendedName>
</protein>
<proteinExistence type="predicted"/>
<evidence type="ECO:0008006" key="4">
    <source>
        <dbReference type="Google" id="ProtNLM"/>
    </source>
</evidence>
<keyword evidence="1" id="KW-0472">Membrane</keyword>
<feature type="transmembrane region" description="Helical" evidence="1">
    <location>
        <begin position="122"/>
        <end position="149"/>
    </location>
</feature>
<sequence length="167" mass="20013">MLVVNTNKSKKKIFTPFDWQKKVNFVQSFMFLEIIVTRKTNCIFAKKSNFEELFVIKKIKKTMKKIEQRMPPNSMTKKFISLSFFSSYSLCIKFTSILLTLRELKKNFIKDHLKEKKRHFALVMKVSFKLFSLGLLLLFLSFCFMIKIVKRRRDPNYYSSLDPNIEH</sequence>
<feature type="transmembrane region" description="Helical" evidence="1">
    <location>
        <begin position="79"/>
        <end position="101"/>
    </location>
</feature>
<name>X6MQ39_RETFI</name>
<evidence type="ECO:0000313" key="2">
    <source>
        <dbReference type="EMBL" id="ETO16123.1"/>
    </source>
</evidence>